<protein>
    <recommendedName>
        <fullName evidence="1">Bacterial toxin 25 domain-containing protein</fullName>
    </recommendedName>
</protein>
<dbReference type="Pfam" id="PF15530">
    <property type="entry name" value="Ntox25"/>
    <property type="match status" value="1"/>
</dbReference>
<feature type="domain" description="Bacterial toxin 25" evidence="1">
    <location>
        <begin position="37"/>
        <end position="163"/>
    </location>
</feature>
<accession>A0A3A5K3S2</accession>
<sequence>MMDYGQAAASWDKYAVENNLTPEQTQAGLDSISIGEGPSWGGTYKVKPYAKTEAAAGFGPGYYYDAGSDNSQFSINRGETMAIGMRASGQIGVQFGPYFSNIGSTDRNSSLSFGLGLWGGEVNYGKDGIGLSIGAGPSWGWSGISKGELDMNASSGKEVYHYDY</sequence>
<dbReference type="InterPro" id="IPR029113">
    <property type="entry name" value="Ntox25"/>
</dbReference>
<organism evidence="2 3">
    <name type="scientific">Buttiauxella izardii</name>
    <dbReference type="NCBI Taxonomy" id="82991"/>
    <lineage>
        <taxon>Bacteria</taxon>
        <taxon>Pseudomonadati</taxon>
        <taxon>Pseudomonadota</taxon>
        <taxon>Gammaproteobacteria</taxon>
        <taxon>Enterobacterales</taxon>
        <taxon>Enterobacteriaceae</taxon>
        <taxon>Buttiauxella</taxon>
    </lineage>
</organism>
<evidence type="ECO:0000313" key="2">
    <source>
        <dbReference type="EMBL" id="RJT27432.1"/>
    </source>
</evidence>
<reference evidence="2 3" key="1">
    <citation type="submission" date="2018-09" db="EMBL/GenBank/DDBJ databases">
        <title>Draft genome sequence of Buttiauxella izardii CCUG 35510T.</title>
        <authorList>
            <person name="Salva-Serra F."/>
            <person name="Marathe N."/>
            <person name="Moore E."/>
            <person name="Stadler-Svensson L."/>
            <person name="Engstrom-Jakobsson H."/>
        </authorList>
    </citation>
    <scope>NUCLEOTIDE SEQUENCE [LARGE SCALE GENOMIC DNA]</scope>
    <source>
        <strain evidence="2 3">CCUG 35510</strain>
    </source>
</reference>
<dbReference type="Proteomes" id="UP000276295">
    <property type="component" value="Unassembled WGS sequence"/>
</dbReference>
<gene>
    <name evidence="2" type="ORF">D6029_02210</name>
</gene>
<evidence type="ECO:0000259" key="1">
    <source>
        <dbReference type="Pfam" id="PF15530"/>
    </source>
</evidence>
<evidence type="ECO:0000313" key="3">
    <source>
        <dbReference type="Proteomes" id="UP000276295"/>
    </source>
</evidence>
<dbReference type="EMBL" id="QZWH01000004">
    <property type="protein sequence ID" value="RJT27432.1"/>
    <property type="molecule type" value="Genomic_DNA"/>
</dbReference>
<comment type="caution">
    <text evidence="2">The sequence shown here is derived from an EMBL/GenBank/DDBJ whole genome shotgun (WGS) entry which is preliminary data.</text>
</comment>
<proteinExistence type="predicted"/>
<dbReference type="OrthoDB" id="6548810at2"/>
<name>A0A3A5K3S2_9ENTR</name>
<keyword evidence="3" id="KW-1185">Reference proteome</keyword>
<dbReference type="AlphaFoldDB" id="A0A3A5K3S2"/>